<dbReference type="SMART" id="SM00365">
    <property type="entry name" value="LRR_SD22"/>
    <property type="match status" value="6"/>
</dbReference>
<dbReference type="InterPro" id="IPR032675">
    <property type="entry name" value="LRR_dom_sf"/>
</dbReference>
<organism evidence="4 5">
    <name type="scientific">Natranaerobius trueperi</name>
    <dbReference type="NCBI Taxonomy" id="759412"/>
    <lineage>
        <taxon>Bacteria</taxon>
        <taxon>Bacillati</taxon>
        <taxon>Bacillota</taxon>
        <taxon>Clostridia</taxon>
        <taxon>Natranaerobiales</taxon>
        <taxon>Natranaerobiaceae</taxon>
        <taxon>Natranaerobius</taxon>
    </lineage>
</organism>
<gene>
    <name evidence="4" type="ORF">CDO51_12565</name>
</gene>
<evidence type="ECO:0000313" key="4">
    <source>
        <dbReference type="EMBL" id="OWZ82718.1"/>
    </source>
</evidence>
<dbReference type="PROSITE" id="PS51450">
    <property type="entry name" value="LRR"/>
    <property type="match status" value="4"/>
</dbReference>
<protein>
    <recommendedName>
        <fullName evidence="3">Bacterial repeat domain-containing protein</fullName>
    </recommendedName>
</protein>
<dbReference type="InterPro" id="IPR001611">
    <property type="entry name" value="Leu-rich_rpt"/>
</dbReference>
<dbReference type="OrthoDB" id="2786233at2"/>
<comment type="caution">
    <text evidence="4">The sequence shown here is derived from an EMBL/GenBank/DDBJ whole genome shotgun (WGS) entry which is preliminary data.</text>
</comment>
<accession>A0A226BUL0</accession>
<evidence type="ECO:0000313" key="5">
    <source>
        <dbReference type="Proteomes" id="UP000214588"/>
    </source>
</evidence>
<sequence>MSGKRLIYLLLIICLSVSVAFMIGCAPEEKVEDEQGIGDDLNEYKVEVQADLEDAGEIIGEGTYERGEDVNLKVEPKEGFEFVSWEKNGDEIKEKSFEFKIEEDTEVVANFREILVPDDNLKEGIRDELGIEGKLTKEDLKDLKTLRARNENITSLEGLQYAKNLETLYISANEVSDLTPLKELEELKELNIRNNEVTDISPLKGKDKLKELDVVYNNISNYSPLISMNELKLTISFEQLPDDLSVFNKINKLVTFVDDPEDIYSLKPLDDIELGITLRGGRDDEELNDISPLAEINNIVELRIYLNMMGTSDSIEDFTPISKLEDLKELKIAGYKIEDIDFLSNLENLQNLQLIKTDTKNIEALADLENLEELQLYKNEISDLSPLKDLNNLKILRAEHIPASDVSPLSSLDNLEELNLRQTKVQDVSPLKDLTQLKILNLDMFAEPAPSRLPDGYTVGDISPLLSMENLENLYLRNKLEENSGAKKIIKELEGRNVDVEYSYYEQPGHFKEMENQDQ</sequence>
<dbReference type="EMBL" id="NIQC01000047">
    <property type="protein sequence ID" value="OWZ82718.1"/>
    <property type="molecule type" value="Genomic_DNA"/>
</dbReference>
<dbReference type="Gene3D" id="3.80.10.10">
    <property type="entry name" value="Ribonuclease Inhibitor"/>
    <property type="match status" value="2"/>
</dbReference>
<evidence type="ECO:0000256" key="1">
    <source>
        <dbReference type="ARBA" id="ARBA00022614"/>
    </source>
</evidence>
<reference evidence="4 5" key="1">
    <citation type="submission" date="2017-06" db="EMBL/GenBank/DDBJ databases">
        <title>Draft Genome Sequence of Natranaerobius trueperi halophilic, alkalithermophilic bacteria from soda lakes.</title>
        <authorList>
            <person name="Zhao B."/>
        </authorList>
    </citation>
    <scope>NUCLEOTIDE SEQUENCE [LARGE SCALE GENOMIC DNA]</scope>
    <source>
        <strain evidence="4 5">DSM 18760</strain>
    </source>
</reference>
<keyword evidence="5" id="KW-1185">Reference proteome</keyword>
<dbReference type="RefSeq" id="WP_089024571.1">
    <property type="nucleotide sequence ID" value="NZ_NIQC01000047.1"/>
</dbReference>
<feature type="domain" description="Bacterial repeat" evidence="3">
    <location>
        <begin position="53"/>
        <end position="113"/>
    </location>
</feature>
<dbReference type="SUPFAM" id="SSF52058">
    <property type="entry name" value="L domain-like"/>
    <property type="match status" value="1"/>
</dbReference>
<dbReference type="AlphaFoldDB" id="A0A226BUL0"/>
<dbReference type="PANTHER" id="PTHR46652">
    <property type="entry name" value="LEUCINE-RICH REPEAT AND IQ DOMAIN-CONTAINING PROTEIN 1-RELATED"/>
    <property type="match status" value="1"/>
</dbReference>
<evidence type="ECO:0000256" key="2">
    <source>
        <dbReference type="ARBA" id="ARBA00022737"/>
    </source>
</evidence>
<dbReference type="InterPro" id="IPR025875">
    <property type="entry name" value="Leu-rich_rpt_4"/>
</dbReference>
<dbReference type="Pfam" id="PF18998">
    <property type="entry name" value="Flg_new_2"/>
    <property type="match status" value="1"/>
</dbReference>
<evidence type="ECO:0000259" key="3">
    <source>
        <dbReference type="Pfam" id="PF18998"/>
    </source>
</evidence>
<dbReference type="InterPro" id="IPR050836">
    <property type="entry name" value="SDS22/Internalin_LRR"/>
</dbReference>
<dbReference type="Proteomes" id="UP000214588">
    <property type="component" value="Unassembled WGS sequence"/>
</dbReference>
<keyword evidence="1" id="KW-0433">Leucine-rich repeat</keyword>
<dbReference type="Pfam" id="PF12799">
    <property type="entry name" value="LRR_4"/>
    <property type="match status" value="1"/>
</dbReference>
<keyword evidence="2" id="KW-0677">Repeat</keyword>
<proteinExistence type="predicted"/>
<name>A0A226BUL0_9FIRM</name>
<dbReference type="InterPro" id="IPR044060">
    <property type="entry name" value="Bacterial_rp_domain"/>
</dbReference>
<dbReference type="PANTHER" id="PTHR46652:SF3">
    <property type="entry name" value="LEUCINE-RICH REPEAT-CONTAINING PROTEIN 9"/>
    <property type="match status" value="1"/>
</dbReference>
<dbReference type="PROSITE" id="PS51257">
    <property type="entry name" value="PROKAR_LIPOPROTEIN"/>
    <property type="match status" value="1"/>
</dbReference>